<dbReference type="HOGENOM" id="CLU_1170994_0_0_1"/>
<dbReference type="PANTHER" id="PTHR48104:SF30">
    <property type="entry name" value="METACASPASE-1"/>
    <property type="match status" value="1"/>
</dbReference>
<dbReference type="InterPro" id="IPR050452">
    <property type="entry name" value="Metacaspase"/>
</dbReference>
<dbReference type="InterPro" id="IPR011600">
    <property type="entry name" value="Pept_C14_caspase"/>
</dbReference>
<feature type="region of interest" description="Disordered" evidence="2">
    <location>
        <begin position="217"/>
        <end position="237"/>
    </location>
</feature>
<keyword evidence="5" id="KW-1185">Reference proteome</keyword>
<dbReference type="GO" id="GO:0006508">
    <property type="term" value="P:proteolysis"/>
    <property type="evidence" value="ECO:0007669"/>
    <property type="project" value="InterPro"/>
</dbReference>
<dbReference type="GO" id="GO:0005737">
    <property type="term" value="C:cytoplasm"/>
    <property type="evidence" value="ECO:0007669"/>
    <property type="project" value="TreeGrafter"/>
</dbReference>
<gene>
    <name evidence="4" type="ORF">PHLGIDRAFT_369970</name>
</gene>
<reference evidence="4 5" key="1">
    <citation type="journal article" date="2014" name="PLoS Genet.">
        <title>Analysis of the Phlebiopsis gigantea genome, transcriptome and secretome provides insight into its pioneer colonization strategies of wood.</title>
        <authorList>
            <person name="Hori C."/>
            <person name="Ishida T."/>
            <person name="Igarashi K."/>
            <person name="Samejima M."/>
            <person name="Suzuki H."/>
            <person name="Master E."/>
            <person name="Ferreira P."/>
            <person name="Ruiz-Duenas F.J."/>
            <person name="Held B."/>
            <person name="Canessa P."/>
            <person name="Larrondo L.F."/>
            <person name="Schmoll M."/>
            <person name="Druzhinina I.S."/>
            <person name="Kubicek C.P."/>
            <person name="Gaskell J.A."/>
            <person name="Kersten P."/>
            <person name="St John F."/>
            <person name="Glasner J."/>
            <person name="Sabat G."/>
            <person name="Splinter BonDurant S."/>
            <person name="Syed K."/>
            <person name="Yadav J."/>
            <person name="Mgbeahuruike A.C."/>
            <person name="Kovalchuk A."/>
            <person name="Asiegbu F.O."/>
            <person name="Lackner G."/>
            <person name="Hoffmeister D."/>
            <person name="Rencoret J."/>
            <person name="Gutierrez A."/>
            <person name="Sun H."/>
            <person name="Lindquist E."/>
            <person name="Barry K."/>
            <person name="Riley R."/>
            <person name="Grigoriev I.V."/>
            <person name="Henrissat B."/>
            <person name="Kues U."/>
            <person name="Berka R.M."/>
            <person name="Martinez A.T."/>
            <person name="Covert S.F."/>
            <person name="Blanchette R.A."/>
            <person name="Cullen D."/>
        </authorList>
    </citation>
    <scope>NUCLEOTIDE SEQUENCE [LARGE SCALE GENOMIC DNA]</scope>
    <source>
        <strain evidence="4 5">11061_1 CR5-6</strain>
    </source>
</reference>
<evidence type="ECO:0000259" key="3">
    <source>
        <dbReference type="Pfam" id="PF00656"/>
    </source>
</evidence>
<feature type="compositionally biased region" description="Low complexity" evidence="2">
    <location>
        <begin position="225"/>
        <end position="237"/>
    </location>
</feature>
<proteinExistence type="inferred from homology"/>
<dbReference type="Pfam" id="PF00656">
    <property type="entry name" value="Peptidase_C14"/>
    <property type="match status" value="1"/>
</dbReference>
<dbReference type="Gene3D" id="3.40.50.12660">
    <property type="match status" value="1"/>
</dbReference>
<dbReference type="EMBL" id="KN840441">
    <property type="protein sequence ID" value="KIP12143.1"/>
    <property type="molecule type" value="Genomic_DNA"/>
</dbReference>
<protein>
    <recommendedName>
        <fullName evidence="3">Peptidase C14 caspase domain-containing protein</fullName>
    </recommendedName>
</protein>
<dbReference type="GO" id="GO:0004197">
    <property type="term" value="F:cysteine-type endopeptidase activity"/>
    <property type="evidence" value="ECO:0007669"/>
    <property type="project" value="InterPro"/>
</dbReference>
<name>A0A0C3PW19_PHLG1</name>
<evidence type="ECO:0000313" key="4">
    <source>
        <dbReference type="EMBL" id="KIP12143.1"/>
    </source>
</evidence>
<sequence length="237" mass="26591">MGAFMNTVKRTLHLNTYPARRALSIAIRYTDLAVKHPWAQLKSTHEDVNHVKRLLSTLGYQMESKDVRILKDEELEGASPQAHADTYPNRENIIKAMKWLVAGARPGDHFVFHFSGHGSQQLATKDEKERDHMDEVVWPADVVLDTDNMPKENMIIDDEIRTILVDSLPRGAHLVMLFDCCHSGTVADLDHVHSDHMMTMTQVANFAVHRNAIEHDQDNGDTLVSPLSPLSAAASAK</sequence>
<accession>A0A0C3PW19</accession>
<feature type="domain" description="Peptidase C14 caspase" evidence="3">
    <location>
        <begin position="20"/>
        <end position="207"/>
    </location>
</feature>
<dbReference type="AlphaFoldDB" id="A0A0C3PW19"/>
<evidence type="ECO:0000313" key="5">
    <source>
        <dbReference type="Proteomes" id="UP000053257"/>
    </source>
</evidence>
<evidence type="ECO:0000256" key="2">
    <source>
        <dbReference type="SAM" id="MobiDB-lite"/>
    </source>
</evidence>
<evidence type="ECO:0000256" key="1">
    <source>
        <dbReference type="ARBA" id="ARBA00009005"/>
    </source>
</evidence>
<organism evidence="4 5">
    <name type="scientific">Phlebiopsis gigantea (strain 11061_1 CR5-6)</name>
    <name type="common">White-rot fungus</name>
    <name type="synonym">Peniophora gigantea</name>
    <dbReference type="NCBI Taxonomy" id="745531"/>
    <lineage>
        <taxon>Eukaryota</taxon>
        <taxon>Fungi</taxon>
        <taxon>Dikarya</taxon>
        <taxon>Basidiomycota</taxon>
        <taxon>Agaricomycotina</taxon>
        <taxon>Agaricomycetes</taxon>
        <taxon>Polyporales</taxon>
        <taxon>Phanerochaetaceae</taxon>
        <taxon>Phlebiopsis</taxon>
    </lineage>
</organism>
<comment type="similarity">
    <text evidence="1">Belongs to the peptidase C14B family.</text>
</comment>
<dbReference type="Proteomes" id="UP000053257">
    <property type="component" value="Unassembled WGS sequence"/>
</dbReference>
<dbReference type="PANTHER" id="PTHR48104">
    <property type="entry name" value="METACASPASE-4"/>
    <property type="match status" value="1"/>
</dbReference>
<dbReference type="OrthoDB" id="3223806at2759"/>